<reference evidence="3" key="1">
    <citation type="submission" date="2017-03" db="EMBL/GenBank/DDBJ databases">
        <title>Novel pathways for hydrocarbon cycling and metabolic interdependencies in hydrothermal sediment communities.</title>
        <authorList>
            <person name="Dombrowski N."/>
            <person name="Seitz K."/>
            <person name="Teske A."/>
            <person name="Baker B."/>
        </authorList>
    </citation>
    <scope>NUCLEOTIDE SEQUENCE [LARGE SCALE GENOMIC DNA]</scope>
</reference>
<dbReference type="PANTHER" id="PTHR14969">
    <property type="entry name" value="SPHINGOSINE-1-PHOSPHATE PHOSPHOHYDROLASE"/>
    <property type="match status" value="1"/>
</dbReference>
<dbReference type="SMART" id="SM00014">
    <property type="entry name" value="acidPPc"/>
    <property type="match status" value="1"/>
</dbReference>
<dbReference type="EMBL" id="NATQ01000015">
    <property type="protein sequence ID" value="OQX91025.1"/>
    <property type="molecule type" value="Genomic_DNA"/>
</dbReference>
<feature type="domain" description="Phosphatidic acid phosphatase type 2/haloperoxidase" evidence="1">
    <location>
        <begin position="122"/>
        <end position="236"/>
    </location>
</feature>
<dbReference type="InterPro" id="IPR000326">
    <property type="entry name" value="PAP2/HPO"/>
</dbReference>
<dbReference type="SUPFAM" id="SSF48317">
    <property type="entry name" value="Acid phosphatase/Vanadium-dependent haloperoxidase"/>
    <property type="match status" value="1"/>
</dbReference>
<evidence type="ECO:0000259" key="1">
    <source>
        <dbReference type="SMART" id="SM00014"/>
    </source>
</evidence>
<gene>
    <name evidence="2" type="ORF">B6D57_01240</name>
</gene>
<dbReference type="Gene3D" id="1.20.144.10">
    <property type="entry name" value="Phosphatidic acid phosphatase type 2/haloperoxidase"/>
    <property type="match status" value="1"/>
</dbReference>
<dbReference type="CDD" id="cd01610">
    <property type="entry name" value="PAP2_like"/>
    <property type="match status" value="1"/>
</dbReference>
<dbReference type="InterPro" id="IPR036938">
    <property type="entry name" value="PAP2/HPO_sf"/>
</dbReference>
<organism evidence="2 3">
    <name type="scientific">Candidatus Coatesbacteria bacterium 4484_99</name>
    <dbReference type="NCBI Taxonomy" id="1970774"/>
    <lineage>
        <taxon>Bacteria</taxon>
        <taxon>Candidatus Coatesiibacteriota</taxon>
    </lineage>
</organism>
<protein>
    <recommendedName>
        <fullName evidence="1">Phosphatidic acid phosphatase type 2/haloperoxidase domain-containing protein</fullName>
    </recommendedName>
</protein>
<sequence length="256" mass="28370">MLRIVIIFFTFIALLPPHSISEVHIIPALPEFVLFDAKSLITSPLNFSSSDWLYAGLGATTVALSMPSDRWVRDEMERGKPLRTPPTIRYGDIASSPYMLGGIPLGMYLIGEAIKNDDLRLVGIEGLEAVILSVGISMSLKFLIGRERPLYSDSPFHICGPHTFSDEHLSMPSTQTTAFSALATVIVKRAKSPPLLDLMLVSCGMVGVSRMWHSEHWLSDIVFGSILGYSIGRFIVKRHDEGSSEGEKRLLEYDLF</sequence>
<dbReference type="Pfam" id="PF01569">
    <property type="entry name" value="PAP2"/>
    <property type="match status" value="1"/>
</dbReference>
<dbReference type="Proteomes" id="UP000192611">
    <property type="component" value="Unassembled WGS sequence"/>
</dbReference>
<comment type="caution">
    <text evidence="2">The sequence shown here is derived from an EMBL/GenBank/DDBJ whole genome shotgun (WGS) entry which is preliminary data.</text>
</comment>
<proteinExistence type="predicted"/>
<name>A0A1W9S2Y6_9BACT</name>
<evidence type="ECO:0000313" key="2">
    <source>
        <dbReference type="EMBL" id="OQX91025.1"/>
    </source>
</evidence>
<dbReference type="AlphaFoldDB" id="A0A1W9S2Y6"/>
<dbReference type="PANTHER" id="PTHR14969:SF13">
    <property type="entry name" value="AT30094P"/>
    <property type="match status" value="1"/>
</dbReference>
<evidence type="ECO:0000313" key="3">
    <source>
        <dbReference type="Proteomes" id="UP000192611"/>
    </source>
</evidence>
<accession>A0A1W9S2Y6</accession>